<reference key="1">
    <citation type="journal article" date="1992" name="Eur. J. Clin. Microbiol. Infect. Dis.">
        <title>Catalase negative mutants of Helicobacter pylori.</title>
        <authorList>
            <person name="Westblom T.U."/>
            <person name="Phadnis S."/>
            <person name="Langenberg W."/>
            <person name="Yoneda K."/>
            <person name="Madan E."/>
            <person name="Midkiff B.R."/>
        </authorList>
    </citation>
    <scope>PROTEIN SEQUENCE</scope>
</reference>
<dbReference type="AlphaFoldDB" id="Q9R5I2"/>
<protein>
    <submittedName>
        <fullName>Catalase</fullName>
    </submittedName>
</protein>
<name>Q9R5I2_HELPX</name>
<sequence>MVNKDVKQTTAFGAPV</sequence>
<accession>Q9R5I2</accession>
<organism>
    <name type="scientific">Helicobacter pylori</name>
    <name type="common">Campylobacter pylori</name>
    <dbReference type="NCBI Taxonomy" id="210"/>
    <lineage>
        <taxon>Bacteria</taxon>
        <taxon>Pseudomonadati</taxon>
        <taxon>Campylobacterota</taxon>
        <taxon>Epsilonproteobacteria</taxon>
        <taxon>Campylobacterales</taxon>
        <taxon>Helicobacteraceae</taxon>
        <taxon>Helicobacter</taxon>
    </lineage>
</organism>
<keyword id="KW-0903">Direct protein sequencing</keyword>
<proteinExistence type="evidence at protein level"/>